<dbReference type="InterPro" id="IPR005115">
    <property type="entry name" value="Gly_transporter"/>
</dbReference>
<dbReference type="eggNOG" id="COG2860">
    <property type="taxonomic scope" value="Bacteria"/>
</dbReference>
<evidence type="ECO:0000259" key="8">
    <source>
        <dbReference type="Pfam" id="PF03458"/>
    </source>
</evidence>
<dbReference type="GO" id="GO:0005886">
    <property type="term" value="C:plasma membrane"/>
    <property type="evidence" value="ECO:0007669"/>
    <property type="project" value="UniProtKB-SubCell"/>
</dbReference>
<feature type="domain" description="Glycine transporter" evidence="8">
    <location>
        <begin position="5"/>
        <end position="79"/>
    </location>
</feature>
<feature type="domain" description="Glycine transporter" evidence="8">
    <location>
        <begin position="91"/>
        <end position="163"/>
    </location>
</feature>
<accession>L7KMJ1</accession>
<evidence type="ECO:0000256" key="1">
    <source>
        <dbReference type="ARBA" id="ARBA00004651"/>
    </source>
</evidence>
<feature type="transmembrane region" description="Helical" evidence="7">
    <location>
        <begin position="89"/>
        <end position="109"/>
    </location>
</feature>
<sequence>MLLQILNIVGIAVFAASGALVGIRKDFDIWGIATVAVLTGVGGGILRDLLLGITPPASLENWVPVTTALIAALVTVIFHPSFALLRRTIVVLDAIGMGLFAATGASIAIDHHAHAFAATLIGMLAAIGGGVLRDVLANEIPLLLQPADLYAVPALVASAVVAVGRTYSELPSQVWVIAGLIVGALFRVVAFFLGWRLPMAPRGLGIRHTRTTPLDNDPERDEPA</sequence>
<feature type="transmembrane region" description="Helical" evidence="7">
    <location>
        <begin position="6"/>
        <end position="23"/>
    </location>
</feature>
<feature type="transmembrane region" description="Helical" evidence="7">
    <location>
        <begin position="115"/>
        <end position="136"/>
    </location>
</feature>
<evidence type="ECO:0000256" key="7">
    <source>
        <dbReference type="SAM" id="Phobius"/>
    </source>
</evidence>
<evidence type="ECO:0000256" key="3">
    <source>
        <dbReference type="ARBA" id="ARBA00022475"/>
    </source>
</evidence>
<comment type="similarity">
    <text evidence="2">Belongs to the UPF0126 family.</text>
</comment>
<name>L7KMJ1_9ACTN</name>
<dbReference type="PANTHER" id="PTHR30506:SF3">
    <property type="entry name" value="UPF0126 INNER MEMBRANE PROTEIN YADS-RELATED"/>
    <property type="match status" value="1"/>
</dbReference>
<organism evidence="9 10">
    <name type="scientific">Gordonia aichiensis NBRC 108223</name>
    <dbReference type="NCBI Taxonomy" id="1220583"/>
    <lineage>
        <taxon>Bacteria</taxon>
        <taxon>Bacillati</taxon>
        <taxon>Actinomycetota</taxon>
        <taxon>Actinomycetes</taxon>
        <taxon>Mycobacteriales</taxon>
        <taxon>Gordoniaceae</taxon>
        <taxon>Gordonia</taxon>
    </lineage>
</organism>
<gene>
    <name evidence="9" type="ORF">GOACH_07_01990</name>
</gene>
<evidence type="ECO:0000313" key="10">
    <source>
        <dbReference type="Proteomes" id="UP000010988"/>
    </source>
</evidence>
<dbReference type="Proteomes" id="UP000010988">
    <property type="component" value="Unassembled WGS sequence"/>
</dbReference>
<comment type="subcellular location">
    <subcellularLocation>
        <location evidence="1">Cell membrane</location>
        <topology evidence="1">Multi-pass membrane protein</topology>
    </subcellularLocation>
</comment>
<reference evidence="9 10" key="1">
    <citation type="submission" date="2012-12" db="EMBL/GenBank/DDBJ databases">
        <title>Whole genome shotgun sequence of Gordonia aichiensis NBRC 108223.</title>
        <authorList>
            <person name="Isaki-Nakamura S."/>
            <person name="Hosoyama A."/>
            <person name="Tsuchikane K."/>
            <person name="Ando Y."/>
            <person name="Baba S."/>
            <person name="Ohji S."/>
            <person name="Hamada M."/>
            <person name="Tamura T."/>
            <person name="Yamazoe A."/>
            <person name="Yamazaki S."/>
            <person name="Fujita N."/>
        </authorList>
    </citation>
    <scope>NUCLEOTIDE SEQUENCE [LARGE SCALE GENOMIC DNA]</scope>
    <source>
        <strain evidence="9 10">NBRC 108223</strain>
    </source>
</reference>
<dbReference type="PANTHER" id="PTHR30506">
    <property type="entry name" value="INNER MEMBRANE PROTEIN"/>
    <property type="match status" value="1"/>
</dbReference>
<keyword evidence="4 7" id="KW-0812">Transmembrane</keyword>
<feature type="transmembrane region" description="Helical" evidence="7">
    <location>
        <begin position="30"/>
        <end position="50"/>
    </location>
</feature>
<evidence type="ECO:0000256" key="6">
    <source>
        <dbReference type="ARBA" id="ARBA00023136"/>
    </source>
</evidence>
<protein>
    <recommendedName>
        <fullName evidence="8">Glycine transporter domain-containing protein</fullName>
    </recommendedName>
</protein>
<comment type="caution">
    <text evidence="9">The sequence shown here is derived from an EMBL/GenBank/DDBJ whole genome shotgun (WGS) entry which is preliminary data.</text>
</comment>
<keyword evidence="10" id="KW-1185">Reference proteome</keyword>
<feature type="transmembrane region" description="Helical" evidence="7">
    <location>
        <begin position="62"/>
        <end position="82"/>
    </location>
</feature>
<dbReference type="RefSeq" id="WP_005174585.1">
    <property type="nucleotide sequence ID" value="NZ_BANR01000007.1"/>
</dbReference>
<proteinExistence type="inferred from homology"/>
<feature type="transmembrane region" description="Helical" evidence="7">
    <location>
        <begin position="148"/>
        <end position="168"/>
    </location>
</feature>
<keyword evidence="6 7" id="KW-0472">Membrane</keyword>
<evidence type="ECO:0000256" key="2">
    <source>
        <dbReference type="ARBA" id="ARBA00008193"/>
    </source>
</evidence>
<dbReference type="Pfam" id="PF03458">
    <property type="entry name" value="Gly_transporter"/>
    <property type="match status" value="2"/>
</dbReference>
<evidence type="ECO:0000313" key="9">
    <source>
        <dbReference type="EMBL" id="GAC48913.1"/>
    </source>
</evidence>
<keyword evidence="3" id="KW-1003">Cell membrane</keyword>
<keyword evidence="5 7" id="KW-1133">Transmembrane helix</keyword>
<dbReference type="OrthoDB" id="9791874at2"/>
<dbReference type="AlphaFoldDB" id="L7KMJ1"/>
<dbReference type="EMBL" id="BANR01000007">
    <property type="protein sequence ID" value="GAC48913.1"/>
    <property type="molecule type" value="Genomic_DNA"/>
</dbReference>
<feature type="transmembrane region" description="Helical" evidence="7">
    <location>
        <begin position="174"/>
        <end position="195"/>
    </location>
</feature>
<evidence type="ECO:0000256" key="4">
    <source>
        <dbReference type="ARBA" id="ARBA00022692"/>
    </source>
</evidence>
<evidence type="ECO:0000256" key="5">
    <source>
        <dbReference type="ARBA" id="ARBA00022989"/>
    </source>
</evidence>